<accession>A0A081NBV2</accession>
<dbReference type="AlphaFoldDB" id="A0A081NBV2"/>
<protein>
    <submittedName>
        <fullName evidence="1">Uncharacterized protein</fullName>
    </submittedName>
</protein>
<organism evidence="1 2">
    <name type="scientific">Endozoicomonas montiporae</name>
    <dbReference type="NCBI Taxonomy" id="1027273"/>
    <lineage>
        <taxon>Bacteria</taxon>
        <taxon>Pseudomonadati</taxon>
        <taxon>Pseudomonadota</taxon>
        <taxon>Gammaproteobacteria</taxon>
        <taxon>Oceanospirillales</taxon>
        <taxon>Endozoicomonadaceae</taxon>
        <taxon>Endozoicomonas</taxon>
    </lineage>
</organism>
<comment type="caution">
    <text evidence="1">The sequence shown here is derived from an EMBL/GenBank/DDBJ whole genome shotgun (WGS) entry which is preliminary data.</text>
</comment>
<gene>
    <name evidence="1" type="ORF">GZ77_05360</name>
</gene>
<dbReference type="Proteomes" id="UP000028006">
    <property type="component" value="Unassembled WGS sequence"/>
</dbReference>
<dbReference type="EMBL" id="JOKG01000001">
    <property type="protein sequence ID" value="KEQ15925.1"/>
    <property type="molecule type" value="Genomic_DNA"/>
</dbReference>
<proteinExistence type="predicted"/>
<evidence type="ECO:0000313" key="2">
    <source>
        <dbReference type="Proteomes" id="UP000028006"/>
    </source>
</evidence>
<sequence>MYEFGNFADIEAPQTKRSPPIPETALPAFKNDGDIAFFRQQPKMEGTRQRTTKQLVKFLKQNAELLYSLSEYSKFEWIEVALDKDKNIESHTDKGSATAILKDWKDYTNETTDCHSLYLEVNESPCTEHYHLTLGLVRKGFKSEHLADNLATHFGIKTTKRWKDRTRLFATLSKAEFGNEKLLSTIYKTLDEIAQVVRDCLASE</sequence>
<dbReference type="RefSeq" id="WP_034873195.1">
    <property type="nucleotide sequence ID" value="NZ_JOKG01000001.1"/>
</dbReference>
<evidence type="ECO:0000313" key="1">
    <source>
        <dbReference type="EMBL" id="KEQ15925.1"/>
    </source>
</evidence>
<keyword evidence="2" id="KW-1185">Reference proteome</keyword>
<reference evidence="1 2" key="1">
    <citation type="submission" date="2014-06" db="EMBL/GenBank/DDBJ databases">
        <title>Whole Genome Sequences of Three Symbiotic Endozoicomonas Bacteria.</title>
        <authorList>
            <person name="Neave M.J."/>
            <person name="Apprill A."/>
            <person name="Voolstra C.R."/>
        </authorList>
    </citation>
    <scope>NUCLEOTIDE SEQUENCE [LARGE SCALE GENOMIC DNA]</scope>
    <source>
        <strain evidence="1 2">LMG 24815</strain>
    </source>
</reference>
<name>A0A081NBV2_9GAMM</name>